<dbReference type="Proteomes" id="UP001163821">
    <property type="component" value="Unassembled WGS sequence"/>
</dbReference>
<comment type="caution">
    <text evidence="7">The sequence shown here is derived from an EMBL/GenBank/DDBJ whole genome shotgun (WGS) entry which is preliminary data.</text>
</comment>
<name>A0AA42C628_9BACT</name>
<keyword evidence="3" id="KW-0520">NAD</keyword>
<dbReference type="PROSITE" id="PS00671">
    <property type="entry name" value="D_2_HYDROXYACID_DH_3"/>
    <property type="match status" value="1"/>
</dbReference>
<organism evidence="7 8">
    <name type="scientific">Gaoshiqia sediminis</name>
    <dbReference type="NCBI Taxonomy" id="2986998"/>
    <lineage>
        <taxon>Bacteria</taxon>
        <taxon>Pseudomonadati</taxon>
        <taxon>Bacteroidota</taxon>
        <taxon>Bacteroidia</taxon>
        <taxon>Marinilabiliales</taxon>
        <taxon>Prolixibacteraceae</taxon>
        <taxon>Gaoshiqia</taxon>
    </lineage>
</organism>
<dbReference type="RefSeq" id="WP_282590727.1">
    <property type="nucleotide sequence ID" value="NZ_JAPAAF010000005.1"/>
</dbReference>
<sequence>MKIVVLDGYTLNPGDLSWEPLAKLGKLEIFDRTLPEDRLARMAHATAIFTNKVIIDQKIIDASPSLKYIGVLATGYNVVDLEVANQAGIMVTNIPAYSTDSVVQLVFAHLLNITNQVERHAREVRNGAWSKSIDFSFCLTPQTELAGKTLGIIGFGKIGQQVALLGKALGMKIVFQNRSVKKDLPEDYRQVNLEELLAISDVVSLNCPLTSENAGFINRHTLCMMKKSAILINTGRGPLINEADLAEALNSGTIAAASLDVLAVEPPQSDNPLLTAVNCYITPHIAWASREARQRLMNIAAKNFEAYLKNKPQNVVNLPLLR</sequence>
<dbReference type="InterPro" id="IPR006140">
    <property type="entry name" value="D-isomer_DH_NAD-bd"/>
</dbReference>
<dbReference type="EMBL" id="JAPAAF010000005">
    <property type="protein sequence ID" value="MCW0482119.1"/>
    <property type="molecule type" value="Genomic_DNA"/>
</dbReference>
<dbReference type="AlphaFoldDB" id="A0AA42C628"/>
<dbReference type="CDD" id="cd12162">
    <property type="entry name" value="2-Hacid_dh_4"/>
    <property type="match status" value="1"/>
</dbReference>
<dbReference type="InterPro" id="IPR006139">
    <property type="entry name" value="D-isomer_2_OHA_DH_cat_dom"/>
</dbReference>
<gene>
    <name evidence="7" type="ORF">N2K84_05210</name>
</gene>
<evidence type="ECO:0000313" key="7">
    <source>
        <dbReference type="EMBL" id="MCW0482119.1"/>
    </source>
</evidence>
<dbReference type="Pfam" id="PF00389">
    <property type="entry name" value="2-Hacid_dh"/>
    <property type="match status" value="1"/>
</dbReference>
<dbReference type="PANTHER" id="PTHR43761">
    <property type="entry name" value="D-ISOMER SPECIFIC 2-HYDROXYACID DEHYDROGENASE FAMILY PROTEIN (AFU_ORTHOLOGUE AFUA_1G13630)"/>
    <property type="match status" value="1"/>
</dbReference>
<dbReference type="Pfam" id="PF02826">
    <property type="entry name" value="2-Hacid_dh_C"/>
    <property type="match status" value="1"/>
</dbReference>
<dbReference type="InterPro" id="IPR036291">
    <property type="entry name" value="NAD(P)-bd_dom_sf"/>
</dbReference>
<keyword evidence="2 4" id="KW-0560">Oxidoreductase</keyword>
<protein>
    <submittedName>
        <fullName evidence="7">D-2-hydroxyacid dehydrogenase</fullName>
    </submittedName>
</protein>
<evidence type="ECO:0000259" key="6">
    <source>
        <dbReference type="Pfam" id="PF02826"/>
    </source>
</evidence>
<evidence type="ECO:0000256" key="3">
    <source>
        <dbReference type="ARBA" id="ARBA00023027"/>
    </source>
</evidence>
<dbReference type="FunFam" id="3.40.50.720:FF:000203">
    <property type="entry name" value="D-3-phosphoglycerate dehydrogenase (SerA)"/>
    <property type="match status" value="1"/>
</dbReference>
<evidence type="ECO:0000313" key="8">
    <source>
        <dbReference type="Proteomes" id="UP001163821"/>
    </source>
</evidence>
<evidence type="ECO:0000256" key="2">
    <source>
        <dbReference type="ARBA" id="ARBA00023002"/>
    </source>
</evidence>
<comment type="similarity">
    <text evidence="1 4">Belongs to the D-isomer specific 2-hydroxyacid dehydrogenase family.</text>
</comment>
<evidence type="ECO:0000259" key="5">
    <source>
        <dbReference type="Pfam" id="PF00389"/>
    </source>
</evidence>
<dbReference type="SUPFAM" id="SSF52283">
    <property type="entry name" value="Formate/glycerate dehydrogenase catalytic domain-like"/>
    <property type="match status" value="1"/>
</dbReference>
<dbReference type="PROSITE" id="PS00670">
    <property type="entry name" value="D_2_HYDROXYACID_DH_2"/>
    <property type="match status" value="1"/>
</dbReference>
<proteinExistence type="inferred from homology"/>
<dbReference type="Gene3D" id="3.40.50.720">
    <property type="entry name" value="NAD(P)-binding Rossmann-like Domain"/>
    <property type="match status" value="2"/>
</dbReference>
<reference evidence="7" key="1">
    <citation type="submission" date="2022-10" db="EMBL/GenBank/DDBJ databases">
        <title>Gaoshiqiia sediminis gen. nov., sp. nov., isolated from coastal sediment.</title>
        <authorList>
            <person name="Yu W.X."/>
            <person name="Mu D.S."/>
            <person name="Du J.Z."/>
            <person name="Liang Y.Q."/>
        </authorList>
    </citation>
    <scope>NUCLEOTIDE SEQUENCE</scope>
    <source>
        <strain evidence="7">A06</strain>
    </source>
</reference>
<dbReference type="InterPro" id="IPR050418">
    <property type="entry name" value="D-iso_2-hydroxyacid_DH_PdxB"/>
</dbReference>
<dbReference type="SUPFAM" id="SSF51735">
    <property type="entry name" value="NAD(P)-binding Rossmann-fold domains"/>
    <property type="match status" value="1"/>
</dbReference>
<dbReference type="GO" id="GO:0016616">
    <property type="term" value="F:oxidoreductase activity, acting on the CH-OH group of donors, NAD or NADP as acceptor"/>
    <property type="evidence" value="ECO:0007669"/>
    <property type="project" value="InterPro"/>
</dbReference>
<keyword evidence="8" id="KW-1185">Reference proteome</keyword>
<dbReference type="PANTHER" id="PTHR43761:SF1">
    <property type="entry name" value="D-ISOMER SPECIFIC 2-HYDROXYACID DEHYDROGENASE CATALYTIC DOMAIN-CONTAINING PROTEIN-RELATED"/>
    <property type="match status" value="1"/>
</dbReference>
<evidence type="ECO:0000256" key="4">
    <source>
        <dbReference type="RuleBase" id="RU003719"/>
    </source>
</evidence>
<accession>A0AA42C628</accession>
<feature type="domain" description="D-isomer specific 2-hydroxyacid dehydrogenase NAD-binding" evidence="6">
    <location>
        <begin position="107"/>
        <end position="286"/>
    </location>
</feature>
<feature type="domain" description="D-isomer specific 2-hydroxyacid dehydrogenase catalytic" evidence="5">
    <location>
        <begin position="18"/>
        <end position="317"/>
    </location>
</feature>
<dbReference type="InterPro" id="IPR029753">
    <property type="entry name" value="D-isomer_DH_CS"/>
</dbReference>
<dbReference type="GO" id="GO:0051287">
    <property type="term" value="F:NAD binding"/>
    <property type="evidence" value="ECO:0007669"/>
    <property type="project" value="InterPro"/>
</dbReference>
<evidence type="ECO:0000256" key="1">
    <source>
        <dbReference type="ARBA" id="ARBA00005854"/>
    </source>
</evidence>